<keyword evidence="5" id="KW-0808">Transferase</keyword>
<dbReference type="PANTHER" id="PTHR32523:SF8">
    <property type="entry name" value="DOLICHOL KINASE"/>
    <property type="match status" value="1"/>
</dbReference>
<dbReference type="InterPro" id="IPR039606">
    <property type="entry name" value="Phytol/farnesol_kinase"/>
</dbReference>
<evidence type="ECO:0000256" key="15">
    <source>
        <dbReference type="ARBA" id="ARBA00039024"/>
    </source>
</evidence>
<name>A0A2J8A302_9CHLO</name>
<gene>
    <name evidence="19" type="ORF">TSOC_006694</name>
</gene>
<dbReference type="GO" id="GO:0010276">
    <property type="term" value="F:phytol kinase activity"/>
    <property type="evidence" value="ECO:0007669"/>
    <property type="project" value="UniProtKB-EC"/>
</dbReference>
<keyword evidence="10" id="KW-0862">Zinc</keyword>
<comment type="catalytic activity">
    <reaction evidence="16">
        <text>phytol + CTP = phytyl phosphate + CDP + H(+)</text>
        <dbReference type="Rhea" id="RHEA:38055"/>
        <dbReference type="ChEBI" id="CHEBI:15378"/>
        <dbReference type="ChEBI" id="CHEBI:17327"/>
        <dbReference type="ChEBI" id="CHEBI:37563"/>
        <dbReference type="ChEBI" id="CHEBI:58069"/>
        <dbReference type="ChEBI" id="CHEBI:75483"/>
        <dbReference type="EC" id="2.7.1.182"/>
    </reaction>
</comment>
<dbReference type="InterPro" id="IPR002893">
    <property type="entry name" value="Znf_MYND"/>
</dbReference>
<keyword evidence="4" id="KW-0934">Plastid</keyword>
<evidence type="ECO:0000313" key="20">
    <source>
        <dbReference type="Proteomes" id="UP000236333"/>
    </source>
</evidence>
<dbReference type="PANTHER" id="PTHR32523">
    <property type="entry name" value="PHYTOL KINASE 1, CHLOROPLASTIC"/>
    <property type="match status" value="1"/>
</dbReference>
<dbReference type="OrthoDB" id="562363at2759"/>
<organism evidence="19 20">
    <name type="scientific">Tetrabaena socialis</name>
    <dbReference type="NCBI Taxonomy" id="47790"/>
    <lineage>
        <taxon>Eukaryota</taxon>
        <taxon>Viridiplantae</taxon>
        <taxon>Chlorophyta</taxon>
        <taxon>core chlorophytes</taxon>
        <taxon>Chlorophyceae</taxon>
        <taxon>CS clade</taxon>
        <taxon>Chlamydomonadales</taxon>
        <taxon>Tetrabaenaceae</taxon>
        <taxon>Tetrabaena</taxon>
    </lineage>
</organism>
<keyword evidence="7" id="KW-0479">Metal-binding</keyword>
<dbReference type="Proteomes" id="UP000236333">
    <property type="component" value="Unassembled WGS sequence"/>
</dbReference>
<keyword evidence="8 17" id="KW-0863">Zinc-finger</keyword>
<evidence type="ECO:0000256" key="6">
    <source>
        <dbReference type="ARBA" id="ARBA00022692"/>
    </source>
</evidence>
<comment type="similarity">
    <text evidence="2">Belongs to the polyprenol kinase family.</text>
</comment>
<evidence type="ECO:0000256" key="2">
    <source>
        <dbReference type="ARBA" id="ARBA00010794"/>
    </source>
</evidence>
<evidence type="ECO:0000256" key="9">
    <source>
        <dbReference type="ARBA" id="ARBA00022777"/>
    </source>
</evidence>
<evidence type="ECO:0000256" key="3">
    <source>
        <dbReference type="ARBA" id="ARBA00022528"/>
    </source>
</evidence>
<reference evidence="19 20" key="1">
    <citation type="journal article" date="2017" name="Mol. Biol. Evol.">
        <title>The 4-celled Tetrabaena socialis nuclear genome reveals the essential components for genetic control of cell number at the origin of multicellularity in the volvocine lineage.</title>
        <authorList>
            <person name="Featherston J."/>
            <person name="Arakaki Y."/>
            <person name="Hanschen E.R."/>
            <person name="Ferris P.J."/>
            <person name="Michod R.E."/>
            <person name="Olson B.J.S.C."/>
            <person name="Nozaki H."/>
            <person name="Durand P.M."/>
        </authorList>
    </citation>
    <scope>NUCLEOTIDE SEQUENCE [LARGE SCALE GENOMIC DNA]</scope>
    <source>
        <strain evidence="19 20">NIES-571</strain>
    </source>
</reference>
<comment type="subcellular location">
    <subcellularLocation>
        <location evidence="1">Plastid</location>
        <location evidence="1">Chloroplast membrane</location>
        <topology evidence="1">Multi-pass membrane protein</topology>
    </subcellularLocation>
</comment>
<comment type="caution">
    <text evidence="19">The sequence shown here is derived from an EMBL/GenBank/DDBJ whole genome shotgun (WGS) entry which is preliminary data.</text>
</comment>
<dbReference type="GO" id="GO:0009507">
    <property type="term" value="C:chloroplast"/>
    <property type="evidence" value="ECO:0007669"/>
    <property type="project" value="UniProtKB-SubCell"/>
</dbReference>
<keyword evidence="3" id="KW-0150">Chloroplast</keyword>
<keyword evidence="9" id="KW-0418">Kinase</keyword>
<evidence type="ECO:0000256" key="5">
    <source>
        <dbReference type="ARBA" id="ARBA00022679"/>
    </source>
</evidence>
<keyword evidence="13" id="KW-0472">Membrane</keyword>
<protein>
    <recommendedName>
        <fullName evidence="15">phytol kinase</fullName>
        <ecNumber evidence="15">2.7.1.182</ecNumber>
    </recommendedName>
</protein>
<comment type="pathway">
    <text evidence="14">Cofactor biosynthesis; tocopherol biosynthesis.</text>
</comment>
<dbReference type="AlphaFoldDB" id="A0A2J8A302"/>
<evidence type="ECO:0000256" key="13">
    <source>
        <dbReference type="ARBA" id="ARBA00023136"/>
    </source>
</evidence>
<evidence type="ECO:0000256" key="11">
    <source>
        <dbReference type="ARBA" id="ARBA00022946"/>
    </source>
</evidence>
<dbReference type="GO" id="GO:0008270">
    <property type="term" value="F:zinc ion binding"/>
    <property type="evidence" value="ECO:0007669"/>
    <property type="project" value="UniProtKB-KW"/>
</dbReference>
<keyword evidence="6" id="KW-0812">Transmembrane</keyword>
<keyword evidence="20" id="KW-1185">Reference proteome</keyword>
<dbReference type="PROSITE" id="PS50865">
    <property type="entry name" value="ZF_MYND_2"/>
    <property type="match status" value="1"/>
</dbReference>
<evidence type="ECO:0000256" key="10">
    <source>
        <dbReference type="ARBA" id="ARBA00022833"/>
    </source>
</evidence>
<dbReference type="SUPFAM" id="SSF144232">
    <property type="entry name" value="HIT/MYND zinc finger-like"/>
    <property type="match status" value="1"/>
</dbReference>
<dbReference type="EC" id="2.7.1.182" evidence="15"/>
<evidence type="ECO:0000256" key="8">
    <source>
        <dbReference type="ARBA" id="ARBA00022771"/>
    </source>
</evidence>
<evidence type="ECO:0000256" key="4">
    <source>
        <dbReference type="ARBA" id="ARBA00022640"/>
    </source>
</evidence>
<evidence type="ECO:0000256" key="1">
    <source>
        <dbReference type="ARBA" id="ARBA00004508"/>
    </source>
</evidence>
<evidence type="ECO:0000256" key="14">
    <source>
        <dbReference type="ARBA" id="ARBA00024015"/>
    </source>
</evidence>
<keyword evidence="12" id="KW-1133">Transmembrane helix</keyword>
<dbReference type="EMBL" id="PGGS01000209">
    <property type="protein sequence ID" value="PNH06894.1"/>
    <property type="molecule type" value="Genomic_DNA"/>
</dbReference>
<evidence type="ECO:0000259" key="18">
    <source>
        <dbReference type="PROSITE" id="PS50865"/>
    </source>
</evidence>
<dbReference type="GO" id="GO:0016020">
    <property type="term" value="C:membrane"/>
    <property type="evidence" value="ECO:0007669"/>
    <property type="project" value="UniProtKB-SubCell"/>
</dbReference>
<evidence type="ECO:0000256" key="12">
    <source>
        <dbReference type="ARBA" id="ARBA00022989"/>
    </source>
</evidence>
<feature type="domain" description="MYND-type" evidence="18">
    <location>
        <begin position="514"/>
        <end position="560"/>
    </location>
</feature>
<evidence type="ECO:0000313" key="19">
    <source>
        <dbReference type="EMBL" id="PNH06894.1"/>
    </source>
</evidence>
<keyword evidence="11" id="KW-0809">Transit peptide</keyword>
<accession>A0A2J8A302</accession>
<sequence length="569" mass="59348">MADGGPAYGLPEDVQQAVSARLAHAFLPGPQEMYQLGGPTSLVLLAALANVMPSPPMGARAAVLLLLRLARVAVTSGDAWAAHTQQERAGLPAHAGGAQLVVPRDRVATVALGSLEVAWRLLRERLAANPPAWAAEAGVEFWRLVAAVLGPSEPLPPAPPPCLAAAVAGGLLPCLERLLRRAGEEPDGPESLVMGALLREGHTWHVWAHLLEYGEPRQAAALVATLGKLLRRANWAVASSGDGRSVMRLCAAVLNSPITSPSRLIDAEGRQLGRLMMYAACVWLPALSDHAIQAMGAQPAPGTADSEDVWVVLRPLLCWPLLLTHRCATGSTAGAPAGDRAMVAADSGSCSAADDTGGWRLLLLEGMRVVPLLGATLRLAALQLPHANFRYVLAHGCCAVAAVFPDEVLCAASSSAWSPELLRALLPDLRAVGANGFGNSIEALAAWLEGASTAGNGSSSNGGCNAGLCRARGDTKACEHFLAAAAIMPGILEEMAARLVPPAEARTQLRTCSFRGCTSLASDSEADARMRWCRFCNASCYCCGECQLSHWREGGHKEACPGGAKARPG</sequence>
<proteinExistence type="inferred from homology"/>
<evidence type="ECO:0000256" key="17">
    <source>
        <dbReference type="PROSITE-ProRule" id="PRU00134"/>
    </source>
</evidence>
<evidence type="ECO:0000256" key="16">
    <source>
        <dbReference type="ARBA" id="ARBA00048889"/>
    </source>
</evidence>
<evidence type="ECO:0000256" key="7">
    <source>
        <dbReference type="ARBA" id="ARBA00022723"/>
    </source>
</evidence>